<dbReference type="GO" id="GO:0005886">
    <property type="term" value="C:plasma membrane"/>
    <property type="evidence" value="ECO:0007669"/>
    <property type="project" value="TreeGrafter"/>
</dbReference>
<evidence type="ECO:0000313" key="3">
    <source>
        <dbReference type="Proteomes" id="UP000668403"/>
    </source>
</evidence>
<dbReference type="Pfam" id="PF04657">
    <property type="entry name" value="DMT_YdcZ"/>
    <property type="match status" value="2"/>
</dbReference>
<evidence type="ECO:0000256" key="1">
    <source>
        <dbReference type="SAM" id="Phobius"/>
    </source>
</evidence>
<organism evidence="2 3">
    <name type="scientific">Leucobacter tardus</name>
    <dbReference type="NCBI Taxonomy" id="501483"/>
    <lineage>
        <taxon>Bacteria</taxon>
        <taxon>Bacillati</taxon>
        <taxon>Actinomycetota</taxon>
        <taxon>Actinomycetes</taxon>
        <taxon>Micrococcales</taxon>
        <taxon>Microbacteriaceae</taxon>
        <taxon>Leucobacter</taxon>
    </lineage>
</organism>
<proteinExistence type="predicted"/>
<gene>
    <name evidence="2" type="ORF">J4H85_13620</name>
</gene>
<dbReference type="EMBL" id="JAGFBF010000006">
    <property type="protein sequence ID" value="MBO2991035.1"/>
    <property type="molecule type" value="Genomic_DNA"/>
</dbReference>
<feature type="transmembrane region" description="Helical" evidence="1">
    <location>
        <begin position="269"/>
        <end position="291"/>
    </location>
</feature>
<comment type="caution">
    <text evidence="2">The sequence shown here is derived from an EMBL/GenBank/DDBJ whole genome shotgun (WGS) entry which is preliminary data.</text>
</comment>
<feature type="transmembrane region" description="Helical" evidence="1">
    <location>
        <begin position="217"/>
        <end position="236"/>
    </location>
</feature>
<accession>A0A939TVQ6</accession>
<keyword evidence="3" id="KW-1185">Reference proteome</keyword>
<feature type="transmembrane region" description="Helical" evidence="1">
    <location>
        <begin position="150"/>
        <end position="173"/>
    </location>
</feature>
<feature type="transmembrane region" description="Helical" evidence="1">
    <location>
        <begin position="117"/>
        <end position="138"/>
    </location>
</feature>
<feature type="transmembrane region" description="Helical" evidence="1">
    <location>
        <begin position="83"/>
        <end position="105"/>
    </location>
</feature>
<dbReference type="Proteomes" id="UP000668403">
    <property type="component" value="Unassembled WGS sequence"/>
</dbReference>
<evidence type="ECO:0000313" key="2">
    <source>
        <dbReference type="EMBL" id="MBO2991035.1"/>
    </source>
</evidence>
<keyword evidence="1" id="KW-0472">Membrane</keyword>
<feature type="transmembrane region" description="Helical" evidence="1">
    <location>
        <begin position="185"/>
        <end position="205"/>
    </location>
</feature>
<feature type="transmembrane region" description="Helical" evidence="1">
    <location>
        <begin position="55"/>
        <end position="77"/>
    </location>
</feature>
<protein>
    <submittedName>
        <fullName evidence="2">DMT family transporter</fullName>
    </submittedName>
</protein>
<dbReference type="InterPro" id="IPR006750">
    <property type="entry name" value="YdcZ"/>
</dbReference>
<dbReference type="PANTHER" id="PTHR34821">
    <property type="entry name" value="INNER MEMBRANE PROTEIN YDCZ"/>
    <property type="match status" value="1"/>
</dbReference>
<keyword evidence="1" id="KW-1133">Transmembrane helix</keyword>
<feature type="transmembrane region" description="Helical" evidence="1">
    <location>
        <begin position="20"/>
        <end position="43"/>
    </location>
</feature>
<reference evidence="2" key="1">
    <citation type="submission" date="2021-03" db="EMBL/GenBank/DDBJ databases">
        <title>Leucobacter chromiisoli sp. nov., isolated from chromium-containing soil of chemical plant.</title>
        <authorList>
            <person name="Xu Z."/>
        </authorList>
    </citation>
    <scope>NUCLEOTIDE SEQUENCE</scope>
    <source>
        <strain evidence="2">K 70/01</strain>
    </source>
</reference>
<name>A0A939TVQ6_9MICO</name>
<sequence>MMVSTQSRVNGGLSQQLQNGYLAAAVSFGSGLVILIVLVACVPRGRRGLVKLRREVAAGAYPVWGLLGGTCGAFFVLTQGLVATVLGVALFTVGIVAGQVSGGLVIDRVGLGPGGRIAPTTTRLIGTGLAIVAVAVSVSDRILGGDGGSVWLIVIPVVAGIGMAWQSAVNGLVRVAAQSAITATFVNFLVGTVVLAIAAAVSIAVQGWPTGWPSEPWFYIGGLAGVVFIALATILVRTAGVLLLSMSNVAGQLVGSVVFEVWVPLADGVTIPLLSGVGLALVAVVIAALPARPSAAGATDRA</sequence>
<dbReference type="AlphaFoldDB" id="A0A939TVQ6"/>
<dbReference type="PANTHER" id="PTHR34821:SF2">
    <property type="entry name" value="INNER MEMBRANE PROTEIN YDCZ"/>
    <property type="match status" value="1"/>
</dbReference>
<keyword evidence="1" id="KW-0812">Transmembrane</keyword>
<feature type="transmembrane region" description="Helical" evidence="1">
    <location>
        <begin position="243"/>
        <end position="263"/>
    </location>
</feature>